<organism evidence="2 3">
    <name type="scientific">Meiothermus granaticius NBRC 107808</name>
    <dbReference type="NCBI Taxonomy" id="1227551"/>
    <lineage>
        <taxon>Bacteria</taxon>
        <taxon>Thermotogati</taxon>
        <taxon>Deinococcota</taxon>
        <taxon>Deinococci</taxon>
        <taxon>Thermales</taxon>
        <taxon>Thermaceae</taxon>
        <taxon>Meiothermus</taxon>
    </lineage>
</organism>
<sequence length="71" mass="7980">MKPLELDEAPELEEAPIQTRRFDARVPREWTRVIWLGSGARDPDQTKVWSGMDSPRPPLGGDTHSPPSSVE</sequence>
<dbReference type="EMBL" id="QWLB01000055">
    <property type="protein sequence ID" value="RIH91180.1"/>
    <property type="molecule type" value="Genomic_DNA"/>
</dbReference>
<evidence type="ECO:0000313" key="3">
    <source>
        <dbReference type="Proteomes" id="UP000266178"/>
    </source>
</evidence>
<proteinExistence type="predicted"/>
<evidence type="ECO:0000256" key="1">
    <source>
        <dbReference type="SAM" id="MobiDB-lite"/>
    </source>
</evidence>
<accession>A0A399F544</accession>
<name>A0A399F544_9DEIN</name>
<comment type="caution">
    <text evidence="2">The sequence shown here is derived from an EMBL/GenBank/DDBJ whole genome shotgun (WGS) entry which is preliminary data.</text>
</comment>
<gene>
    <name evidence="2" type="ORF">Mgrana_02964</name>
</gene>
<reference evidence="2 3" key="1">
    <citation type="submission" date="2018-08" db="EMBL/GenBank/DDBJ databases">
        <title>Meiothermus granaticius genome AF-68 sequencing project.</title>
        <authorList>
            <person name="Da Costa M.S."/>
            <person name="Albuquerque L."/>
            <person name="Raposo P."/>
            <person name="Froufe H.J.C."/>
            <person name="Barroso C.S."/>
            <person name="Egas C."/>
        </authorList>
    </citation>
    <scope>NUCLEOTIDE SEQUENCE [LARGE SCALE GENOMIC DNA]</scope>
    <source>
        <strain evidence="2 3">AF-68</strain>
    </source>
</reference>
<keyword evidence="3" id="KW-1185">Reference proteome</keyword>
<evidence type="ECO:0000313" key="2">
    <source>
        <dbReference type="EMBL" id="RIH91180.1"/>
    </source>
</evidence>
<protein>
    <submittedName>
        <fullName evidence="2">Uncharacterized protein</fullName>
    </submittedName>
</protein>
<dbReference type="Proteomes" id="UP000266178">
    <property type="component" value="Unassembled WGS sequence"/>
</dbReference>
<feature type="region of interest" description="Disordered" evidence="1">
    <location>
        <begin position="40"/>
        <end position="71"/>
    </location>
</feature>
<dbReference type="AlphaFoldDB" id="A0A399F544"/>